<name>A0A0C3F059_PILCF</name>
<reference evidence="1 2" key="1">
    <citation type="submission" date="2014-04" db="EMBL/GenBank/DDBJ databases">
        <authorList>
            <consortium name="DOE Joint Genome Institute"/>
            <person name="Kuo A."/>
            <person name="Tarkka M."/>
            <person name="Buscot F."/>
            <person name="Kohler A."/>
            <person name="Nagy L.G."/>
            <person name="Floudas D."/>
            <person name="Copeland A."/>
            <person name="Barry K.W."/>
            <person name="Cichocki N."/>
            <person name="Veneault-Fourrey C."/>
            <person name="LaButti K."/>
            <person name="Lindquist E.A."/>
            <person name="Lipzen A."/>
            <person name="Lundell T."/>
            <person name="Morin E."/>
            <person name="Murat C."/>
            <person name="Sun H."/>
            <person name="Tunlid A."/>
            <person name="Henrissat B."/>
            <person name="Grigoriev I.V."/>
            <person name="Hibbett D.S."/>
            <person name="Martin F."/>
            <person name="Nordberg H.P."/>
            <person name="Cantor M.N."/>
            <person name="Hua S.X."/>
        </authorList>
    </citation>
    <scope>NUCLEOTIDE SEQUENCE [LARGE SCALE GENOMIC DNA]</scope>
    <source>
        <strain evidence="1 2">F 1598</strain>
    </source>
</reference>
<evidence type="ECO:0000313" key="2">
    <source>
        <dbReference type="Proteomes" id="UP000054166"/>
    </source>
</evidence>
<dbReference type="Proteomes" id="UP000054166">
    <property type="component" value="Unassembled WGS sequence"/>
</dbReference>
<sequence>MASLYSPQPDNCHTALQIQHQISDALESVTQLRRSVENISGAISTLERNLRNILRGAADNTSSTAGSESPPLVIQPLSLPPYLKNKRSRLLRTDNVAIAVSPTPVLAGKTINLFDPTDHDST</sequence>
<organism evidence="1 2">
    <name type="scientific">Piloderma croceum (strain F 1598)</name>
    <dbReference type="NCBI Taxonomy" id="765440"/>
    <lineage>
        <taxon>Eukaryota</taxon>
        <taxon>Fungi</taxon>
        <taxon>Dikarya</taxon>
        <taxon>Basidiomycota</taxon>
        <taxon>Agaricomycotina</taxon>
        <taxon>Agaricomycetes</taxon>
        <taxon>Agaricomycetidae</taxon>
        <taxon>Atheliales</taxon>
        <taxon>Atheliaceae</taxon>
        <taxon>Piloderma</taxon>
    </lineage>
</organism>
<dbReference type="HOGENOM" id="CLU_2027632_0_0_1"/>
<keyword evidence="2" id="KW-1185">Reference proteome</keyword>
<dbReference type="AlphaFoldDB" id="A0A0C3F059"/>
<dbReference type="InParanoid" id="A0A0C3F059"/>
<reference evidence="2" key="2">
    <citation type="submission" date="2015-01" db="EMBL/GenBank/DDBJ databases">
        <title>Evolutionary Origins and Diversification of the Mycorrhizal Mutualists.</title>
        <authorList>
            <consortium name="DOE Joint Genome Institute"/>
            <consortium name="Mycorrhizal Genomics Consortium"/>
            <person name="Kohler A."/>
            <person name="Kuo A."/>
            <person name="Nagy L.G."/>
            <person name="Floudas D."/>
            <person name="Copeland A."/>
            <person name="Barry K.W."/>
            <person name="Cichocki N."/>
            <person name="Veneault-Fourrey C."/>
            <person name="LaButti K."/>
            <person name="Lindquist E.A."/>
            <person name="Lipzen A."/>
            <person name="Lundell T."/>
            <person name="Morin E."/>
            <person name="Murat C."/>
            <person name="Riley R."/>
            <person name="Ohm R."/>
            <person name="Sun H."/>
            <person name="Tunlid A."/>
            <person name="Henrissat B."/>
            <person name="Grigoriev I.V."/>
            <person name="Hibbett D.S."/>
            <person name="Martin F."/>
        </authorList>
    </citation>
    <scope>NUCLEOTIDE SEQUENCE [LARGE SCALE GENOMIC DNA]</scope>
    <source>
        <strain evidence="2">F 1598</strain>
    </source>
</reference>
<gene>
    <name evidence="1" type="ORF">PILCRDRAFT_15323</name>
</gene>
<protein>
    <submittedName>
        <fullName evidence="1">Uncharacterized protein</fullName>
    </submittedName>
</protein>
<dbReference type="EMBL" id="KN833085">
    <property type="protein sequence ID" value="KIM73356.1"/>
    <property type="molecule type" value="Genomic_DNA"/>
</dbReference>
<accession>A0A0C3F059</accession>
<evidence type="ECO:0000313" key="1">
    <source>
        <dbReference type="EMBL" id="KIM73356.1"/>
    </source>
</evidence>
<proteinExistence type="predicted"/>